<keyword evidence="1" id="KW-1185">Reference proteome</keyword>
<protein>
    <submittedName>
        <fullName evidence="2">Uncharacterized protein</fullName>
    </submittedName>
</protein>
<dbReference type="Proteomes" id="UP000887566">
    <property type="component" value="Unplaced"/>
</dbReference>
<name>A0A914XQB3_9BILA</name>
<sequence>MAPTLKEVEEEPVREPTWTPQFTDVLTYAARRLKQDVVPARKNMEEKEVNTVCSIGTKDWLFRDSQNAYSLEERANAVTCELIQRVMKEFPLIEEKRS</sequence>
<evidence type="ECO:0000313" key="2">
    <source>
        <dbReference type="WBParaSite" id="PSAMB.scaffold9299size5120.g32296.t1"/>
    </source>
</evidence>
<dbReference type="AlphaFoldDB" id="A0A914XQB3"/>
<evidence type="ECO:0000313" key="1">
    <source>
        <dbReference type="Proteomes" id="UP000887566"/>
    </source>
</evidence>
<proteinExistence type="predicted"/>
<accession>A0A914XQB3</accession>
<organism evidence="1 2">
    <name type="scientific">Plectus sambesii</name>
    <dbReference type="NCBI Taxonomy" id="2011161"/>
    <lineage>
        <taxon>Eukaryota</taxon>
        <taxon>Metazoa</taxon>
        <taxon>Ecdysozoa</taxon>
        <taxon>Nematoda</taxon>
        <taxon>Chromadorea</taxon>
        <taxon>Plectida</taxon>
        <taxon>Plectina</taxon>
        <taxon>Plectoidea</taxon>
        <taxon>Plectidae</taxon>
        <taxon>Plectus</taxon>
    </lineage>
</organism>
<reference evidence="2" key="1">
    <citation type="submission" date="2022-11" db="UniProtKB">
        <authorList>
            <consortium name="WormBaseParasite"/>
        </authorList>
    </citation>
    <scope>IDENTIFICATION</scope>
</reference>
<dbReference type="WBParaSite" id="PSAMB.scaffold9299size5120.g32296.t1">
    <property type="protein sequence ID" value="PSAMB.scaffold9299size5120.g32296.t1"/>
    <property type="gene ID" value="PSAMB.scaffold9299size5120.g32296"/>
</dbReference>